<dbReference type="EMBL" id="CP042469">
    <property type="protein sequence ID" value="QOX65991.1"/>
    <property type="molecule type" value="Genomic_DNA"/>
</dbReference>
<reference evidence="1" key="1">
    <citation type="submission" date="2019-08" db="EMBL/GenBank/DDBJ databases">
        <title>Genome sequence of Clostridiales bacterium MT110.</title>
        <authorList>
            <person name="Cao J."/>
        </authorList>
    </citation>
    <scope>NUCLEOTIDE SEQUENCE</scope>
    <source>
        <strain evidence="1">MT110</strain>
    </source>
</reference>
<keyword evidence="2" id="KW-1185">Reference proteome</keyword>
<keyword evidence="1" id="KW-0238">DNA-binding</keyword>
<protein>
    <submittedName>
        <fullName evidence="1">MmcQ/YjbR family DNA-binding protein</fullName>
    </submittedName>
</protein>
<evidence type="ECO:0000313" key="1">
    <source>
        <dbReference type="EMBL" id="QOX65991.1"/>
    </source>
</evidence>
<evidence type="ECO:0000313" key="2">
    <source>
        <dbReference type="Proteomes" id="UP000594014"/>
    </source>
</evidence>
<organism evidence="1 2">
    <name type="scientific">Anoxybacterium hadale</name>
    <dbReference type="NCBI Taxonomy" id="3408580"/>
    <lineage>
        <taxon>Bacteria</taxon>
        <taxon>Bacillati</taxon>
        <taxon>Bacillota</taxon>
        <taxon>Clostridia</taxon>
        <taxon>Peptostreptococcales</taxon>
        <taxon>Anaerovoracaceae</taxon>
        <taxon>Anoxybacterium</taxon>
    </lineage>
</organism>
<accession>A0ACD1AI03</accession>
<name>A0ACD1AI03_9FIRM</name>
<dbReference type="Proteomes" id="UP000594014">
    <property type="component" value="Chromosome"/>
</dbReference>
<sequence>MNYSWIDEYLLKKPGVEKDYKPEWEATRYMIRGKMFGMQGGDKYGTAIFTMKLAPMDGQLLRDTYKDIVPGYYMNKEHWNSLYLEGDVPDDVVRDMLDQSYEVLLNSLSKKVQQEIREPR</sequence>
<proteinExistence type="predicted"/>
<gene>
    <name evidence="1" type="ORF">FRZ06_17085</name>
</gene>